<dbReference type="InParanoid" id="A0A0D0DFF1"/>
<name>A0A0D0DFF1_9AGAM</name>
<dbReference type="PANTHER" id="PTHR23183:SF0">
    <property type="entry name" value="NUCLEOLAR PROTEIN 14"/>
    <property type="match status" value="1"/>
</dbReference>
<feature type="compositionally biased region" description="Basic and acidic residues" evidence="7">
    <location>
        <begin position="875"/>
        <end position="890"/>
    </location>
</feature>
<dbReference type="PANTHER" id="PTHR23183">
    <property type="entry name" value="NOP14"/>
    <property type="match status" value="1"/>
</dbReference>
<feature type="compositionally biased region" description="Basic and acidic residues" evidence="7">
    <location>
        <begin position="286"/>
        <end position="326"/>
    </location>
</feature>
<dbReference type="FunCoup" id="A0A0D0DFF1">
    <property type="interactions" value="669"/>
</dbReference>
<evidence type="ECO:0008006" key="10">
    <source>
        <dbReference type="Google" id="ProtNLM"/>
    </source>
</evidence>
<feature type="compositionally biased region" description="Basic and acidic residues" evidence="7">
    <location>
        <begin position="851"/>
        <end position="868"/>
    </location>
</feature>
<feature type="region of interest" description="Disordered" evidence="7">
    <location>
        <begin position="169"/>
        <end position="240"/>
    </location>
</feature>
<dbReference type="EMBL" id="KN824988">
    <property type="protein sequence ID" value="KIK96407.1"/>
    <property type="molecule type" value="Genomic_DNA"/>
</dbReference>
<feature type="region of interest" description="Disordered" evidence="7">
    <location>
        <begin position="65"/>
        <end position="88"/>
    </location>
</feature>
<dbReference type="Pfam" id="PF04147">
    <property type="entry name" value="Nop14"/>
    <property type="match status" value="1"/>
</dbReference>
<feature type="compositionally biased region" description="Basic and acidic residues" evidence="7">
    <location>
        <begin position="31"/>
        <end position="40"/>
    </location>
</feature>
<keyword evidence="3" id="KW-0690">Ribosome biogenesis</keyword>
<feature type="compositionally biased region" description="Basic and acidic residues" evidence="7">
    <location>
        <begin position="227"/>
        <end position="240"/>
    </location>
</feature>
<gene>
    <name evidence="8" type="ORF">PAXRUDRAFT_825971</name>
</gene>
<evidence type="ECO:0000256" key="1">
    <source>
        <dbReference type="ARBA" id="ARBA00004604"/>
    </source>
</evidence>
<dbReference type="STRING" id="930991.A0A0D0DFF1"/>
<evidence type="ECO:0000256" key="7">
    <source>
        <dbReference type="SAM" id="MobiDB-lite"/>
    </source>
</evidence>
<feature type="compositionally biased region" description="Basic and acidic residues" evidence="7">
    <location>
        <begin position="202"/>
        <end position="212"/>
    </location>
</feature>
<proteinExistence type="inferred from homology"/>
<dbReference type="Proteomes" id="UP000054538">
    <property type="component" value="Unassembled WGS sequence"/>
</dbReference>
<dbReference type="GO" id="GO:0032040">
    <property type="term" value="C:small-subunit processome"/>
    <property type="evidence" value="ECO:0007669"/>
    <property type="project" value="InterPro"/>
</dbReference>
<evidence type="ECO:0000256" key="2">
    <source>
        <dbReference type="ARBA" id="ARBA00007466"/>
    </source>
</evidence>
<evidence type="ECO:0000256" key="3">
    <source>
        <dbReference type="ARBA" id="ARBA00022517"/>
    </source>
</evidence>
<feature type="compositionally biased region" description="Low complexity" evidence="7">
    <location>
        <begin position="382"/>
        <end position="395"/>
    </location>
</feature>
<evidence type="ECO:0000256" key="5">
    <source>
        <dbReference type="ARBA" id="ARBA00023242"/>
    </source>
</evidence>
<keyword evidence="4" id="KW-0698">rRNA processing</keyword>
<evidence type="ECO:0000256" key="6">
    <source>
        <dbReference type="ARBA" id="ARBA00024695"/>
    </source>
</evidence>
<feature type="compositionally biased region" description="Acidic residues" evidence="7">
    <location>
        <begin position="191"/>
        <end position="201"/>
    </location>
</feature>
<dbReference type="HOGENOM" id="CLU_008874_0_0_1"/>
<evidence type="ECO:0000313" key="8">
    <source>
        <dbReference type="EMBL" id="KIK96407.1"/>
    </source>
</evidence>
<evidence type="ECO:0000313" key="9">
    <source>
        <dbReference type="Proteomes" id="UP000054538"/>
    </source>
</evidence>
<dbReference type="OrthoDB" id="441771at2759"/>
<accession>A0A0D0DFF1</accession>
<comment type="subcellular location">
    <subcellularLocation>
        <location evidence="1">Nucleus</location>
        <location evidence="1">Nucleolus</location>
    </subcellularLocation>
</comment>
<dbReference type="GO" id="GO:0030490">
    <property type="term" value="P:maturation of SSU-rRNA"/>
    <property type="evidence" value="ECO:0007669"/>
    <property type="project" value="TreeGrafter"/>
</dbReference>
<keyword evidence="9" id="KW-1185">Reference proteome</keyword>
<feature type="region of interest" description="Disordered" evidence="7">
    <location>
        <begin position="258"/>
        <end position="458"/>
    </location>
</feature>
<feature type="region of interest" description="Disordered" evidence="7">
    <location>
        <begin position="1"/>
        <end position="40"/>
    </location>
</feature>
<reference evidence="8 9" key="1">
    <citation type="submission" date="2014-04" db="EMBL/GenBank/DDBJ databases">
        <authorList>
            <consortium name="DOE Joint Genome Institute"/>
            <person name="Kuo A."/>
            <person name="Kohler A."/>
            <person name="Jargeat P."/>
            <person name="Nagy L.G."/>
            <person name="Floudas D."/>
            <person name="Copeland A."/>
            <person name="Barry K.W."/>
            <person name="Cichocki N."/>
            <person name="Veneault-Fourrey C."/>
            <person name="LaButti K."/>
            <person name="Lindquist E.A."/>
            <person name="Lipzen A."/>
            <person name="Lundell T."/>
            <person name="Morin E."/>
            <person name="Murat C."/>
            <person name="Sun H."/>
            <person name="Tunlid A."/>
            <person name="Henrissat B."/>
            <person name="Grigoriev I.V."/>
            <person name="Hibbett D.S."/>
            <person name="Martin F."/>
            <person name="Nordberg H.P."/>
            <person name="Cantor M.N."/>
            <person name="Hua S.X."/>
        </authorList>
    </citation>
    <scope>NUCLEOTIDE SEQUENCE [LARGE SCALE GENOMIC DNA]</scope>
    <source>
        <strain evidence="8 9">Ve08.2h10</strain>
    </source>
</reference>
<comment type="function">
    <text evidence="6">Involved in nucleolar processing of pre-18S ribosomal RNA. Has a role in the nuclear export of 40S pre-ribosomal subunit to the cytoplasm.</text>
</comment>
<evidence type="ECO:0000256" key="4">
    <source>
        <dbReference type="ARBA" id="ARBA00022552"/>
    </source>
</evidence>
<dbReference type="InterPro" id="IPR007276">
    <property type="entry name" value="Nop14"/>
</dbReference>
<comment type="similarity">
    <text evidence="2">Belongs to the NOP14 family.</text>
</comment>
<dbReference type="GO" id="GO:0030692">
    <property type="term" value="C:Noc4p-Nop14p complex"/>
    <property type="evidence" value="ECO:0007669"/>
    <property type="project" value="TreeGrafter"/>
</dbReference>
<reference evidence="9" key="2">
    <citation type="submission" date="2015-01" db="EMBL/GenBank/DDBJ databases">
        <title>Evolutionary Origins and Diversification of the Mycorrhizal Mutualists.</title>
        <authorList>
            <consortium name="DOE Joint Genome Institute"/>
            <consortium name="Mycorrhizal Genomics Consortium"/>
            <person name="Kohler A."/>
            <person name="Kuo A."/>
            <person name="Nagy L.G."/>
            <person name="Floudas D."/>
            <person name="Copeland A."/>
            <person name="Barry K.W."/>
            <person name="Cichocki N."/>
            <person name="Veneault-Fourrey C."/>
            <person name="LaButti K."/>
            <person name="Lindquist E.A."/>
            <person name="Lipzen A."/>
            <person name="Lundell T."/>
            <person name="Morin E."/>
            <person name="Murat C."/>
            <person name="Riley R."/>
            <person name="Ohm R."/>
            <person name="Sun H."/>
            <person name="Tunlid A."/>
            <person name="Henrissat B."/>
            <person name="Grigoriev I.V."/>
            <person name="Hibbett D.S."/>
            <person name="Martin F."/>
        </authorList>
    </citation>
    <scope>NUCLEOTIDE SEQUENCE [LARGE SCALE GENOMIC DNA]</scope>
    <source>
        <strain evidence="9">Ve08.2h10</strain>
    </source>
</reference>
<organism evidence="8 9">
    <name type="scientific">Paxillus rubicundulus Ve08.2h10</name>
    <dbReference type="NCBI Taxonomy" id="930991"/>
    <lineage>
        <taxon>Eukaryota</taxon>
        <taxon>Fungi</taxon>
        <taxon>Dikarya</taxon>
        <taxon>Basidiomycota</taxon>
        <taxon>Agaricomycotina</taxon>
        <taxon>Agaricomycetes</taxon>
        <taxon>Agaricomycetidae</taxon>
        <taxon>Boletales</taxon>
        <taxon>Paxilineae</taxon>
        <taxon>Paxillaceae</taxon>
        <taxon>Paxillus</taxon>
    </lineage>
</organism>
<sequence>MAKGSQLSQLKSALSQAGINRQNGRKKKSRPSVEHDKVKKAAKLREIQQKLNPFDVKVTKLKHDVGGRKIKGASGRPAQSKQAGMQQREKTLLKELEDRGRVGGVVDRRFGENDPSLSLEERMLERFTKERQRASKTSAFNLDEGEELTHYGQSLSMLDDFDDIGLLMDEDEEGEGQLDPDTVKRAHFGGFDDDDADEKEDDPARKKTKAEVMAEVIAKSKEHKMRRQSEKEQEENMRHQLDHDFDSLRTLLYASDPSVTGGNFTQPGGVPNTLTLKPADDDDTMDYDKQVRELAFDKRAKPKDRTKTEEELAVEQKEALEKAERQRRLRMLGQGTGESDDEVTGGRKRKRARGGDDLDDDFMEDEPLGGLGPGLGAEVDSEASFENNGEGSGSSHSDEGESEEGGEDDIMGDDGSSNGEASDEEEGEFTEITTERKTVRPSKVSEPPQELPYTFPTPETHDEFLEIIKDIRDDDVPTVVQRIRTLYHKSLAPENNFKLQDLMRVLIDHIIYITSPPTPRMPLLSALVPHLFSLSRSYPIESAEYFAEKLSLMHKNLKRGLATGALKPSSRTWPGFSELTFLRVIGIIWPTSDMHHPVISPARLLMGSYLGLCRVRSFADATSGLFLSSLLLQYESLSKRFVPEAVNFTVNATLHLAPHVFTNTTSLPGTFPCPDFRSELCGPLAINKRAAKDLVFCKPDLHQLMSTQPTEQSKIDALGLALDLIDRFAEMYKALDGFIELYEPILVVMSGLECGELSESVQSRVASLQDKMGRLLRFARQSRKPLLLQAHKPIPIPTYIPKFESSSSSYLRRQDPDQDRNEASKLRYQLKQERKGAIRELRKDAKFLAAAEHKKQAEKDRAYKDRMNKAFNSLEGERAEQKVMERDKAKEKRRGGRK</sequence>
<protein>
    <recommendedName>
        <fullName evidence="10">Nucleolar protein 14</fullName>
    </recommendedName>
</protein>
<feature type="compositionally biased region" description="Acidic residues" evidence="7">
    <location>
        <begin position="357"/>
        <end position="367"/>
    </location>
</feature>
<feature type="compositionally biased region" description="Low complexity" evidence="7">
    <location>
        <begin position="1"/>
        <end position="18"/>
    </location>
</feature>
<dbReference type="AlphaFoldDB" id="A0A0D0DFF1"/>
<feature type="compositionally biased region" description="Acidic residues" evidence="7">
    <location>
        <begin position="400"/>
        <end position="412"/>
    </location>
</feature>
<feature type="compositionally biased region" description="Acidic residues" evidence="7">
    <location>
        <begin position="169"/>
        <end position="178"/>
    </location>
</feature>
<feature type="region of interest" description="Disordered" evidence="7">
    <location>
        <begin position="851"/>
        <end position="898"/>
    </location>
</feature>
<keyword evidence="5" id="KW-0539">Nucleus</keyword>